<reference evidence="2" key="2">
    <citation type="submission" date="2019-06" db="EMBL/GenBank/DDBJ databases">
        <title>Genomics analysis of Aphanomyces spp. identifies a new class of oomycete effector associated with host adaptation.</title>
        <authorList>
            <person name="Gaulin E."/>
        </authorList>
    </citation>
    <scope>NUCLEOTIDE SEQUENCE</scope>
    <source>
        <strain evidence="2">CBS 578.67</strain>
    </source>
</reference>
<evidence type="ECO:0000313" key="2">
    <source>
        <dbReference type="EMBL" id="KAF0684432.1"/>
    </source>
</evidence>
<keyword evidence="4" id="KW-1185">Reference proteome</keyword>
<organism evidence="3 4">
    <name type="scientific">Aphanomyces stellatus</name>
    <dbReference type="NCBI Taxonomy" id="120398"/>
    <lineage>
        <taxon>Eukaryota</taxon>
        <taxon>Sar</taxon>
        <taxon>Stramenopiles</taxon>
        <taxon>Oomycota</taxon>
        <taxon>Saprolegniomycetes</taxon>
        <taxon>Saprolegniales</taxon>
        <taxon>Verrucalvaceae</taxon>
        <taxon>Aphanomyces</taxon>
    </lineage>
</organism>
<accession>A0A485LNF4</accession>
<evidence type="ECO:0000313" key="3">
    <source>
        <dbReference type="EMBL" id="VFU00218.1"/>
    </source>
</evidence>
<proteinExistence type="predicted"/>
<feature type="region of interest" description="Disordered" evidence="1">
    <location>
        <begin position="68"/>
        <end position="112"/>
    </location>
</feature>
<sequence length="112" mass="12305">MVSPSDAWAFFDRITLQGLGEVHSLVDDVGSITMHLKPVARLQLELRKPTWRDKDDVENYGNGNCAAQEQERAANPNGANDAAEVEEGQAIHLETHPTANNDHEDTHANSGF</sequence>
<name>A0A485LNF4_9STRA</name>
<protein>
    <submittedName>
        <fullName evidence="3">Aste57867_23573 protein</fullName>
    </submittedName>
</protein>
<evidence type="ECO:0000256" key="1">
    <source>
        <dbReference type="SAM" id="MobiDB-lite"/>
    </source>
</evidence>
<dbReference type="AlphaFoldDB" id="A0A485LNF4"/>
<reference evidence="3 4" key="1">
    <citation type="submission" date="2019-03" db="EMBL/GenBank/DDBJ databases">
        <authorList>
            <person name="Gaulin E."/>
            <person name="Dumas B."/>
        </authorList>
    </citation>
    <scope>NUCLEOTIDE SEQUENCE [LARGE SCALE GENOMIC DNA]</scope>
    <source>
        <strain evidence="3">CBS 568.67</strain>
    </source>
</reference>
<gene>
    <name evidence="3" type="primary">Aste57867_23573</name>
    <name evidence="2" type="ORF">As57867_023502</name>
    <name evidence="3" type="ORF">ASTE57867_23573</name>
</gene>
<dbReference type="EMBL" id="VJMH01007285">
    <property type="protein sequence ID" value="KAF0684432.1"/>
    <property type="molecule type" value="Genomic_DNA"/>
</dbReference>
<dbReference type="Proteomes" id="UP000332933">
    <property type="component" value="Unassembled WGS sequence"/>
</dbReference>
<feature type="compositionally biased region" description="Basic and acidic residues" evidence="1">
    <location>
        <begin position="101"/>
        <end position="112"/>
    </location>
</feature>
<dbReference type="EMBL" id="CAADRA010007311">
    <property type="protein sequence ID" value="VFU00218.1"/>
    <property type="molecule type" value="Genomic_DNA"/>
</dbReference>
<evidence type="ECO:0000313" key="4">
    <source>
        <dbReference type="Proteomes" id="UP000332933"/>
    </source>
</evidence>